<dbReference type="InterPro" id="IPR011037">
    <property type="entry name" value="Pyrv_Knase-like_insert_dom_sf"/>
</dbReference>
<reference evidence="16" key="1">
    <citation type="submission" date="2019-11" db="UniProtKB">
        <authorList>
            <consortium name="WormBaseParasite"/>
        </authorList>
    </citation>
    <scope>IDENTIFICATION</scope>
</reference>
<evidence type="ECO:0000256" key="12">
    <source>
        <dbReference type="ARBA" id="ARBA00023317"/>
    </source>
</evidence>
<keyword evidence="8 13" id="KW-0418">Kinase</keyword>
<keyword evidence="9" id="KW-0067">ATP-binding</keyword>
<feature type="domain" description="Pyruvate kinase barrel" evidence="14">
    <location>
        <begin position="52"/>
        <end position="380"/>
    </location>
</feature>
<protein>
    <recommendedName>
        <fullName evidence="4 13">Pyruvate kinase</fullName>
        <ecNumber evidence="4 13">2.7.1.40</ecNumber>
    </recommendedName>
</protein>
<dbReference type="Gene3D" id="3.20.20.60">
    <property type="entry name" value="Phosphoenolpyruvate-binding domains"/>
    <property type="match status" value="1"/>
</dbReference>
<dbReference type="Gene3D" id="2.40.33.10">
    <property type="entry name" value="PK beta-barrel domain-like"/>
    <property type="match status" value="1"/>
</dbReference>
<dbReference type="Pfam" id="PF00224">
    <property type="entry name" value="PK"/>
    <property type="match status" value="1"/>
</dbReference>
<dbReference type="SUPFAM" id="SSF52935">
    <property type="entry name" value="PK C-terminal domain-like"/>
    <property type="match status" value="1"/>
</dbReference>
<dbReference type="SUPFAM" id="SSF50800">
    <property type="entry name" value="PK beta-barrel domain-like"/>
    <property type="match status" value="1"/>
</dbReference>
<keyword evidence="11 13" id="KW-0324">Glycolysis</keyword>
<comment type="similarity">
    <text evidence="3 13">Belongs to the pyruvate kinase family.</text>
</comment>
<evidence type="ECO:0000256" key="13">
    <source>
        <dbReference type="RuleBase" id="RU000504"/>
    </source>
</evidence>
<organism evidence="16">
    <name type="scientific">Mesocestoides corti</name>
    <name type="common">Flatworm</name>
    <dbReference type="NCBI Taxonomy" id="53468"/>
    <lineage>
        <taxon>Eukaryota</taxon>
        <taxon>Metazoa</taxon>
        <taxon>Spiralia</taxon>
        <taxon>Lophotrochozoa</taxon>
        <taxon>Platyhelminthes</taxon>
        <taxon>Cestoda</taxon>
        <taxon>Eucestoda</taxon>
        <taxon>Cyclophyllidea</taxon>
        <taxon>Mesocestoididae</taxon>
        <taxon>Mesocestoides</taxon>
    </lineage>
</organism>
<evidence type="ECO:0000256" key="5">
    <source>
        <dbReference type="ARBA" id="ARBA00022679"/>
    </source>
</evidence>
<keyword evidence="7" id="KW-0547">Nucleotide-binding</keyword>
<dbReference type="GO" id="GO:0016301">
    <property type="term" value="F:kinase activity"/>
    <property type="evidence" value="ECO:0007669"/>
    <property type="project" value="UniProtKB-KW"/>
</dbReference>
<dbReference type="NCBIfam" id="TIGR01064">
    <property type="entry name" value="pyruv_kin"/>
    <property type="match status" value="1"/>
</dbReference>
<comment type="catalytic activity">
    <reaction evidence="13">
        <text>pyruvate + ATP = phosphoenolpyruvate + ADP + H(+)</text>
        <dbReference type="Rhea" id="RHEA:18157"/>
        <dbReference type="ChEBI" id="CHEBI:15361"/>
        <dbReference type="ChEBI" id="CHEBI:15378"/>
        <dbReference type="ChEBI" id="CHEBI:30616"/>
        <dbReference type="ChEBI" id="CHEBI:58702"/>
        <dbReference type="ChEBI" id="CHEBI:456216"/>
        <dbReference type="EC" id="2.7.1.40"/>
    </reaction>
</comment>
<sequence length="618" mass="68481">MNFSGVELHSHSESASDLFPSASNTCMMKTKPISRLSYTCKLDIDQIADNARQTSIVCTLGKSWKTKEGIIKMMDAGMNILLINLSMTPRDICKNVIQCVRQIEKECDYKRVLSIAMDMTAAPVRTGIFEGGPSFEATLEEGSRVTLTLDEQYKFKCTPKIIFINTKYFPQLIHCLHKGDRVYLDDGQVTLSVKDVGFDCLNCMVEEGGIIGSYKRVTLPRDRLYQESVQINYIKDLNFASECGVDFVFTSFAENSSMIHLARNHLPGTTKVFAKLETRESIKNLQELITASDGLVVRRSDLAMQYTPEKIFKLQKYIVGHCNIAEKPVFIIEQLLESMVTKPRPTRAESSDIANAVLDGADGLVLTMETSWGRFPLESVSVVDHICREAERAIFHYETREQLKQCRLLRGKACGDIRAVTGGSAVEAAASCGASAIFVVTTTGASAMFIAMSRPPCSVVAVTIDASVARHCYAYRGLHPFVYTGTCDEDWAVDIDNRINAAIAHARCTGLVKGGDRIVVVTGSDATSRSTNTMQIFTLEEEHSKLRIIGSSNELTTTEARQRLAELRIAQQGDTFGETGFDQMRQIRYSQSRQPRFSVMLGSGKNVFGGVNDIRVPL</sequence>
<keyword evidence="6" id="KW-0479">Metal-binding</keyword>
<dbReference type="InterPro" id="IPR015813">
    <property type="entry name" value="Pyrv/PenolPyrv_kinase-like_dom"/>
</dbReference>
<keyword evidence="10 13" id="KW-0460">Magnesium</keyword>
<proteinExistence type="inferred from homology"/>
<dbReference type="Gene3D" id="3.40.1380.20">
    <property type="entry name" value="Pyruvate kinase, C-terminal domain"/>
    <property type="match status" value="1"/>
</dbReference>
<feature type="domain" description="Pyruvate kinase C-terminal" evidence="15">
    <location>
        <begin position="424"/>
        <end position="536"/>
    </location>
</feature>
<evidence type="ECO:0000313" key="16">
    <source>
        <dbReference type="WBParaSite" id="MCU_003237-RC"/>
    </source>
</evidence>
<dbReference type="PANTHER" id="PTHR11817">
    <property type="entry name" value="PYRUVATE KINASE"/>
    <property type="match status" value="1"/>
</dbReference>
<evidence type="ECO:0000256" key="1">
    <source>
        <dbReference type="ARBA" id="ARBA00001958"/>
    </source>
</evidence>
<comment type="cofactor">
    <cofactor evidence="1">
        <name>K(+)</name>
        <dbReference type="ChEBI" id="CHEBI:29103"/>
    </cofactor>
</comment>
<dbReference type="InterPro" id="IPR015795">
    <property type="entry name" value="Pyrv_Knase_C"/>
</dbReference>
<evidence type="ECO:0000259" key="15">
    <source>
        <dbReference type="Pfam" id="PF02887"/>
    </source>
</evidence>
<dbReference type="EC" id="2.7.1.40" evidence="4 13"/>
<evidence type="ECO:0000256" key="3">
    <source>
        <dbReference type="ARBA" id="ARBA00008663"/>
    </source>
</evidence>
<evidence type="ECO:0000256" key="7">
    <source>
        <dbReference type="ARBA" id="ARBA00022741"/>
    </source>
</evidence>
<keyword evidence="12" id="KW-0670">Pyruvate</keyword>
<evidence type="ECO:0000256" key="9">
    <source>
        <dbReference type="ARBA" id="ARBA00022840"/>
    </source>
</evidence>
<dbReference type="GO" id="GO:0004743">
    <property type="term" value="F:pyruvate kinase activity"/>
    <property type="evidence" value="ECO:0007669"/>
    <property type="project" value="UniProtKB-EC"/>
</dbReference>
<keyword evidence="5 13" id="KW-0808">Transferase</keyword>
<dbReference type="GO" id="GO:0030955">
    <property type="term" value="F:potassium ion binding"/>
    <property type="evidence" value="ECO:0007669"/>
    <property type="project" value="InterPro"/>
</dbReference>
<accession>A0A5K3EWZ0</accession>
<evidence type="ECO:0000256" key="2">
    <source>
        <dbReference type="ARBA" id="ARBA00004997"/>
    </source>
</evidence>
<evidence type="ECO:0000256" key="6">
    <source>
        <dbReference type="ARBA" id="ARBA00022723"/>
    </source>
</evidence>
<dbReference type="PRINTS" id="PR01050">
    <property type="entry name" value="PYRUVTKNASE"/>
</dbReference>
<dbReference type="GO" id="GO:0005524">
    <property type="term" value="F:ATP binding"/>
    <property type="evidence" value="ECO:0007669"/>
    <property type="project" value="UniProtKB-KW"/>
</dbReference>
<name>A0A5K3EWZ0_MESCO</name>
<dbReference type="UniPathway" id="UPA00109">
    <property type="reaction ID" value="UER00188"/>
</dbReference>
<evidence type="ECO:0000256" key="11">
    <source>
        <dbReference type="ARBA" id="ARBA00023152"/>
    </source>
</evidence>
<dbReference type="Pfam" id="PF02887">
    <property type="entry name" value="PK_C"/>
    <property type="match status" value="1"/>
</dbReference>
<dbReference type="InterPro" id="IPR015793">
    <property type="entry name" value="Pyrv_Knase_brl"/>
</dbReference>
<dbReference type="AlphaFoldDB" id="A0A5K3EWZ0"/>
<evidence type="ECO:0000256" key="4">
    <source>
        <dbReference type="ARBA" id="ARBA00012142"/>
    </source>
</evidence>
<dbReference type="InterPro" id="IPR001697">
    <property type="entry name" value="Pyr_Knase"/>
</dbReference>
<evidence type="ECO:0000259" key="14">
    <source>
        <dbReference type="Pfam" id="PF00224"/>
    </source>
</evidence>
<dbReference type="InterPro" id="IPR040442">
    <property type="entry name" value="Pyrv_kinase-like_dom_sf"/>
</dbReference>
<evidence type="ECO:0000256" key="8">
    <source>
        <dbReference type="ARBA" id="ARBA00022777"/>
    </source>
</evidence>
<dbReference type="GO" id="GO:0000287">
    <property type="term" value="F:magnesium ion binding"/>
    <property type="evidence" value="ECO:0007669"/>
    <property type="project" value="InterPro"/>
</dbReference>
<comment type="pathway">
    <text evidence="2 13">Carbohydrate degradation; glycolysis; pyruvate from D-glyceraldehyde 3-phosphate: step 5/5.</text>
</comment>
<dbReference type="WBParaSite" id="MCU_003237-RC">
    <property type="protein sequence ID" value="MCU_003237-RC"/>
    <property type="gene ID" value="MCU_003237"/>
</dbReference>
<dbReference type="InterPro" id="IPR015806">
    <property type="entry name" value="Pyrv_Knase_insert_dom_sf"/>
</dbReference>
<evidence type="ECO:0000256" key="10">
    <source>
        <dbReference type="ARBA" id="ARBA00022842"/>
    </source>
</evidence>
<dbReference type="SUPFAM" id="SSF51621">
    <property type="entry name" value="Phosphoenolpyruvate/pyruvate domain"/>
    <property type="match status" value="1"/>
</dbReference>
<dbReference type="InterPro" id="IPR036918">
    <property type="entry name" value="Pyrv_Knase_C_sf"/>
</dbReference>